<dbReference type="EMBL" id="PPHD01015854">
    <property type="protein sequence ID" value="POI29296.1"/>
    <property type="molecule type" value="Genomic_DNA"/>
</dbReference>
<reference evidence="1 2" key="1">
    <citation type="submission" date="2018-01" db="EMBL/GenBank/DDBJ databases">
        <title>Comparison of the Chinese Bamboo Partridge and Red Junglefowl genome sequences highlights the importance of demography in genome evolution.</title>
        <authorList>
            <person name="Tiley G.P."/>
            <person name="Kimball R.T."/>
            <person name="Braun E.L."/>
            <person name="Burleigh J.G."/>
        </authorList>
    </citation>
    <scope>NUCLEOTIDE SEQUENCE [LARGE SCALE GENOMIC DNA]</scope>
    <source>
        <strain evidence="1">RTK389</strain>
        <tissue evidence="1">Blood</tissue>
    </source>
</reference>
<evidence type="ECO:0000313" key="2">
    <source>
        <dbReference type="Proteomes" id="UP000237246"/>
    </source>
</evidence>
<evidence type="ECO:0000313" key="1">
    <source>
        <dbReference type="EMBL" id="POI29296.1"/>
    </source>
</evidence>
<dbReference type="Proteomes" id="UP000237246">
    <property type="component" value="Unassembled WGS sequence"/>
</dbReference>
<name>A0A2P4SYV5_BAMTH</name>
<accession>A0A2P4SYV5</accession>
<dbReference type="AlphaFoldDB" id="A0A2P4SYV5"/>
<proteinExistence type="predicted"/>
<keyword evidence="2" id="KW-1185">Reference proteome</keyword>
<organism evidence="1 2">
    <name type="scientific">Bambusicola thoracicus</name>
    <name type="common">Chinese bamboo-partridge</name>
    <name type="synonym">Perdix thoracica</name>
    <dbReference type="NCBI Taxonomy" id="9083"/>
    <lineage>
        <taxon>Eukaryota</taxon>
        <taxon>Metazoa</taxon>
        <taxon>Chordata</taxon>
        <taxon>Craniata</taxon>
        <taxon>Vertebrata</taxon>
        <taxon>Euteleostomi</taxon>
        <taxon>Archelosauria</taxon>
        <taxon>Archosauria</taxon>
        <taxon>Dinosauria</taxon>
        <taxon>Saurischia</taxon>
        <taxon>Theropoda</taxon>
        <taxon>Coelurosauria</taxon>
        <taxon>Aves</taxon>
        <taxon>Neognathae</taxon>
        <taxon>Galloanserae</taxon>
        <taxon>Galliformes</taxon>
        <taxon>Phasianidae</taxon>
        <taxon>Perdicinae</taxon>
        <taxon>Bambusicola</taxon>
    </lineage>
</organism>
<gene>
    <name evidence="1" type="ORF">CIB84_006954</name>
</gene>
<comment type="caution">
    <text evidence="1">The sequence shown here is derived from an EMBL/GenBank/DDBJ whole genome shotgun (WGS) entry which is preliminary data.</text>
</comment>
<sequence>MKPSTLNLKTKPSSSCQLLVVARGSTELPHQVMNLKVNQTRIPHTSHRPSFGKCRPVPGVSGILCSSCIASLKK</sequence>
<protein>
    <submittedName>
        <fullName evidence="1">Uncharacterized protein</fullName>
    </submittedName>
</protein>